<reference evidence="2" key="1">
    <citation type="submission" date="2020-10" db="EMBL/GenBank/DDBJ databases">
        <authorList>
            <person name="Gilroy R."/>
        </authorList>
    </citation>
    <scope>NUCLEOTIDE SEQUENCE</scope>
    <source>
        <strain evidence="2">ChiSjej5B23-6657</strain>
    </source>
</reference>
<dbReference type="InterPro" id="IPR017853">
    <property type="entry name" value="GH"/>
</dbReference>
<dbReference type="Gene3D" id="2.60.40.1180">
    <property type="entry name" value="Golgi alpha-mannosidase II"/>
    <property type="match status" value="1"/>
</dbReference>
<dbReference type="SUPFAM" id="SSF51445">
    <property type="entry name" value="(Trans)glycosidases"/>
    <property type="match status" value="1"/>
</dbReference>
<dbReference type="PANTHER" id="PTHR43002">
    <property type="entry name" value="GLYCOGEN DEBRANCHING ENZYME"/>
    <property type="match status" value="1"/>
</dbReference>
<dbReference type="InterPro" id="IPR013783">
    <property type="entry name" value="Ig-like_fold"/>
</dbReference>
<evidence type="ECO:0000256" key="1">
    <source>
        <dbReference type="SAM" id="MobiDB-lite"/>
    </source>
</evidence>
<feature type="compositionally biased region" description="Basic and acidic residues" evidence="1">
    <location>
        <begin position="387"/>
        <end position="396"/>
    </location>
</feature>
<accession>A0A9D1JBL8</accession>
<gene>
    <name evidence="2" type="ORF">IAA55_07770</name>
</gene>
<evidence type="ECO:0000313" key="3">
    <source>
        <dbReference type="Proteomes" id="UP000823912"/>
    </source>
</evidence>
<dbReference type="AlphaFoldDB" id="A0A9D1JBL8"/>
<feature type="region of interest" description="Disordered" evidence="1">
    <location>
        <begin position="387"/>
        <end position="413"/>
    </location>
</feature>
<evidence type="ECO:0000313" key="2">
    <source>
        <dbReference type="EMBL" id="HIR71164.1"/>
    </source>
</evidence>
<dbReference type="Proteomes" id="UP000823912">
    <property type="component" value="Unassembled WGS sequence"/>
</dbReference>
<comment type="caution">
    <text evidence="2">The sequence shown here is derived from an EMBL/GenBank/DDBJ whole genome shotgun (WGS) entry which is preliminary data.</text>
</comment>
<proteinExistence type="predicted"/>
<sequence length="640" mass="73001">MKITDGSFATFGTRRRAQNMEFTFAAKTESGDAAIRLYDLADKKEVCRISLKGRKRIGDVYSVMVEGFCWDELCYLLEADGELFLDPYAAGTVGREVWAGEERRREVLPVYGSFADESYQWKSQGVRIAPRDMVCYKLHMRGFTMARPMAKEKKGNYLGFLSCLGELKELGVTTLEFMPLYDFEEVMYDPAQIAAASARHPMQEIEWEPAKINYWGYGPAAYFAPKASYFGGRAAAYHMKETVDAIHSQGMECIMEMSFVEGTSQDLMVDALIWWVREYRVDGFRLVGCNAPIERIAANPYLQDTKIFYDHFPGELLERESGRKHLFVCNDDFLYALRRMQNHMEGSMVEFANQMRRQNERYGFINYAADSSGFTLMDSFSYGEKHNLENGEDNRDGNPVNYSSNYGHEGETSNRRIRKIRMQQTKNAIAAVLLGQGVPMLLSGDETGNTQNGNNNAYCQDNRIGWLNVSRAKANRNLREFTRKMIAFRKAHPILSMEGAMQMKDYRHQGIPDLSYHGQEPWAMEVYREQRAIGMLYCGAYSGRGEPDLYICYNFHYQDVEIALPKLKGNRQWRMVMNTAHEMEEWKDDGPVHSALLVAAGSSVCILVSEEIDGETAVEAETPEKTVAETEDVRETAADD</sequence>
<reference evidence="2" key="2">
    <citation type="journal article" date="2021" name="PeerJ">
        <title>Extensive microbial diversity within the chicken gut microbiome revealed by metagenomics and culture.</title>
        <authorList>
            <person name="Gilroy R."/>
            <person name="Ravi A."/>
            <person name="Getino M."/>
            <person name="Pursley I."/>
            <person name="Horton D.L."/>
            <person name="Alikhan N.F."/>
            <person name="Baker D."/>
            <person name="Gharbi K."/>
            <person name="Hall N."/>
            <person name="Watson M."/>
            <person name="Adriaenssens E.M."/>
            <person name="Foster-Nyarko E."/>
            <person name="Jarju S."/>
            <person name="Secka A."/>
            <person name="Antonio M."/>
            <person name="Oren A."/>
            <person name="Chaudhuri R.R."/>
            <person name="La Ragione R."/>
            <person name="Hildebrand F."/>
            <person name="Pallen M.J."/>
        </authorList>
    </citation>
    <scope>NUCLEOTIDE SEQUENCE</scope>
    <source>
        <strain evidence="2">ChiSjej5B23-6657</strain>
    </source>
</reference>
<dbReference type="InterPro" id="IPR013780">
    <property type="entry name" value="Glyco_hydro_b"/>
</dbReference>
<dbReference type="Gene3D" id="2.60.40.10">
    <property type="entry name" value="Immunoglobulins"/>
    <property type="match status" value="1"/>
</dbReference>
<protein>
    <submittedName>
        <fullName evidence="2">Glycogen operon protein GlgX</fullName>
    </submittedName>
</protein>
<dbReference type="EMBL" id="DVHM01000124">
    <property type="protein sequence ID" value="HIR71164.1"/>
    <property type="molecule type" value="Genomic_DNA"/>
</dbReference>
<dbReference type="SUPFAM" id="SSF51011">
    <property type="entry name" value="Glycosyl hydrolase domain"/>
    <property type="match status" value="1"/>
</dbReference>
<organism evidence="2 3">
    <name type="scientific">Candidatus Pullilachnospira gallistercoris</name>
    <dbReference type="NCBI Taxonomy" id="2840911"/>
    <lineage>
        <taxon>Bacteria</taxon>
        <taxon>Bacillati</taxon>
        <taxon>Bacillota</taxon>
        <taxon>Clostridia</taxon>
        <taxon>Lachnospirales</taxon>
        <taxon>Lachnospiraceae</taxon>
        <taxon>Lachnospiraceae incertae sedis</taxon>
        <taxon>Candidatus Pullilachnospira</taxon>
    </lineage>
</organism>
<feature type="compositionally biased region" description="Basic and acidic residues" evidence="1">
    <location>
        <begin position="622"/>
        <end position="640"/>
    </location>
</feature>
<feature type="region of interest" description="Disordered" evidence="1">
    <location>
        <begin position="615"/>
        <end position="640"/>
    </location>
</feature>
<dbReference type="Gene3D" id="3.20.20.80">
    <property type="entry name" value="Glycosidases"/>
    <property type="match status" value="2"/>
</dbReference>
<name>A0A9D1JBL8_9FIRM</name>